<dbReference type="GO" id="GO:0006513">
    <property type="term" value="P:protein monoubiquitination"/>
    <property type="evidence" value="ECO:0007669"/>
    <property type="project" value="InterPro"/>
</dbReference>
<dbReference type="InterPro" id="IPR003034">
    <property type="entry name" value="SAP_dom"/>
</dbReference>
<feature type="compositionally biased region" description="Basic and acidic residues" evidence="18">
    <location>
        <begin position="501"/>
        <end position="510"/>
    </location>
</feature>
<evidence type="ECO:0000256" key="4">
    <source>
        <dbReference type="ARBA" id="ARBA00009506"/>
    </source>
</evidence>
<evidence type="ECO:0000313" key="21">
    <source>
        <dbReference type="EMBL" id="PWZ02039.1"/>
    </source>
</evidence>
<keyword evidence="12" id="KW-0862">Zinc</keyword>
<sequence length="510" mass="56284">MHGLSALMDEVTDPSDWHHDFTVLKELDSSLRCDLCFDIYTSPVSIKTCHHTFCSSCIRTHINQSGNSGSFCPKCRQSKAYDSELVPQPVLEVTALEWKKARRFLARLQQRPQNGSGSVESSSKAQSRAVAPGKRSTAEGESSTRDSSRIQEQQPRRSKRIRIEASGSRSSPVTLDEDEEDGERVITEPTAGKHGQSSGNGHSNGTAPSEDPRHGDYEQEESVGAPASRRKSSEASSRQTETSNHGQERELRPSDTVTCPICGHEFTVSALNRHLDTANCYPGFPAPTAEQRGFGTPSGPVASSHSKSRLSWFTSTNPTSASGSGSTAASGSGPIPEHPLILANERRLVRPQYSLKSDRELRKLLDDAGLPTTGDRERMMERHRQWINIWNANLDSTRARRTASQLRKELADWERHRAGTRDHAATVERQRTTWTTNNRAQFDDLVQKARMGAARDRKLREQKQSNEAAEGTPTAPDSPTMSVSVRDSVEDGPSTNDEPDADVRRAENST</sequence>
<keyword evidence="15" id="KW-0539">Nucleus</keyword>
<gene>
    <name evidence="21" type="ORF">BCV70DRAFT_185776</name>
</gene>
<proteinExistence type="inferred from homology"/>
<feature type="compositionally biased region" description="Low complexity" evidence="18">
    <location>
        <begin position="192"/>
        <end position="205"/>
    </location>
</feature>
<keyword evidence="14" id="KW-0234">DNA repair</keyword>
<dbReference type="InterPro" id="IPR039577">
    <property type="entry name" value="Rad18"/>
</dbReference>
<reference evidence="21 22" key="1">
    <citation type="journal article" date="2018" name="Mol. Biol. Evol.">
        <title>Broad Genomic Sampling Reveals a Smut Pathogenic Ancestry of the Fungal Clade Ustilaginomycotina.</title>
        <authorList>
            <person name="Kijpornyongpan T."/>
            <person name="Mondo S.J."/>
            <person name="Barry K."/>
            <person name="Sandor L."/>
            <person name="Lee J."/>
            <person name="Lipzen A."/>
            <person name="Pangilinan J."/>
            <person name="LaButti K."/>
            <person name="Hainaut M."/>
            <person name="Henrissat B."/>
            <person name="Grigoriev I.V."/>
            <person name="Spatafora J.W."/>
            <person name="Aime M.C."/>
        </authorList>
    </citation>
    <scope>NUCLEOTIDE SEQUENCE [LARGE SCALE GENOMIC DNA]</scope>
    <source>
        <strain evidence="21 22">MCA 3645</strain>
    </source>
</reference>
<evidence type="ECO:0000256" key="13">
    <source>
        <dbReference type="ARBA" id="ARBA00023125"/>
    </source>
</evidence>
<evidence type="ECO:0000256" key="15">
    <source>
        <dbReference type="ARBA" id="ARBA00023242"/>
    </source>
</evidence>
<keyword evidence="22" id="KW-1185">Reference proteome</keyword>
<dbReference type="SMART" id="SM00184">
    <property type="entry name" value="RING"/>
    <property type="match status" value="1"/>
</dbReference>
<accession>A0A317XXH4</accession>
<feature type="domain" description="SAP" evidence="20">
    <location>
        <begin position="353"/>
        <end position="387"/>
    </location>
</feature>
<dbReference type="STRING" id="1882483.A0A317XXH4"/>
<comment type="pathway">
    <text evidence="3">Protein modification; protein ubiquitination.</text>
</comment>
<dbReference type="Gene3D" id="3.30.40.10">
    <property type="entry name" value="Zinc/RING finger domain, C3HC4 (zinc finger)"/>
    <property type="match status" value="1"/>
</dbReference>
<dbReference type="SUPFAM" id="SSF57850">
    <property type="entry name" value="RING/U-box"/>
    <property type="match status" value="1"/>
</dbReference>
<evidence type="ECO:0000256" key="2">
    <source>
        <dbReference type="ARBA" id="ARBA00004123"/>
    </source>
</evidence>
<feature type="region of interest" description="Disordered" evidence="18">
    <location>
        <begin position="291"/>
        <end position="338"/>
    </location>
</feature>
<organism evidence="21 22">
    <name type="scientific">Testicularia cyperi</name>
    <dbReference type="NCBI Taxonomy" id="1882483"/>
    <lineage>
        <taxon>Eukaryota</taxon>
        <taxon>Fungi</taxon>
        <taxon>Dikarya</taxon>
        <taxon>Basidiomycota</taxon>
        <taxon>Ustilaginomycotina</taxon>
        <taxon>Ustilaginomycetes</taxon>
        <taxon>Ustilaginales</taxon>
        <taxon>Anthracoideaceae</taxon>
        <taxon>Testicularia</taxon>
    </lineage>
</organism>
<dbReference type="InterPro" id="IPR001841">
    <property type="entry name" value="Znf_RING"/>
</dbReference>
<dbReference type="InterPro" id="IPR006642">
    <property type="entry name" value="Rad18_UBZ4"/>
</dbReference>
<keyword evidence="10 17" id="KW-0863">Zinc-finger</keyword>
<evidence type="ECO:0000256" key="16">
    <source>
        <dbReference type="ARBA" id="ARBA00031783"/>
    </source>
</evidence>
<evidence type="ECO:0000256" key="6">
    <source>
        <dbReference type="ARBA" id="ARBA00015551"/>
    </source>
</evidence>
<feature type="compositionally biased region" description="Polar residues" evidence="18">
    <location>
        <begin position="475"/>
        <end position="485"/>
    </location>
</feature>
<dbReference type="GO" id="GO:0003697">
    <property type="term" value="F:single-stranded DNA binding"/>
    <property type="evidence" value="ECO:0007669"/>
    <property type="project" value="InterPro"/>
</dbReference>
<evidence type="ECO:0000256" key="10">
    <source>
        <dbReference type="ARBA" id="ARBA00022771"/>
    </source>
</evidence>
<keyword evidence="13" id="KW-0238">DNA-binding</keyword>
<keyword evidence="7" id="KW-0808">Transferase</keyword>
<comment type="subcellular location">
    <subcellularLocation>
        <location evidence="2">Nucleus</location>
    </subcellularLocation>
</comment>
<keyword evidence="8" id="KW-0479">Metal-binding</keyword>
<dbReference type="AlphaFoldDB" id="A0A317XXH4"/>
<dbReference type="EC" id="2.3.2.27" evidence="5"/>
<evidence type="ECO:0000256" key="3">
    <source>
        <dbReference type="ARBA" id="ARBA00004906"/>
    </source>
</evidence>
<dbReference type="PANTHER" id="PTHR14134">
    <property type="entry name" value="E3 UBIQUITIN-PROTEIN LIGASE RAD18"/>
    <property type="match status" value="1"/>
</dbReference>
<feature type="domain" description="RING-type" evidence="19">
    <location>
        <begin position="33"/>
        <end position="76"/>
    </location>
</feature>
<evidence type="ECO:0000256" key="17">
    <source>
        <dbReference type="PROSITE-ProRule" id="PRU00175"/>
    </source>
</evidence>
<evidence type="ECO:0000259" key="20">
    <source>
        <dbReference type="PROSITE" id="PS50800"/>
    </source>
</evidence>
<dbReference type="GO" id="GO:0005634">
    <property type="term" value="C:nucleus"/>
    <property type="evidence" value="ECO:0007669"/>
    <property type="project" value="UniProtKB-SubCell"/>
</dbReference>
<evidence type="ECO:0000256" key="18">
    <source>
        <dbReference type="SAM" id="MobiDB-lite"/>
    </source>
</evidence>
<name>A0A317XXH4_9BASI</name>
<dbReference type="OrthoDB" id="9049620at2759"/>
<protein>
    <recommendedName>
        <fullName evidence="6">Postreplication repair E3 ubiquitin-protein ligase RAD18</fullName>
        <ecNumber evidence="5">2.3.2.27</ecNumber>
    </recommendedName>
    <alternativeName>
        <fullName evidence="16">RING-type E3 ubiquitin transferase RAD18</fullName>
    </alternativeName>
</protein>
<dbReference type="FunCoup" id="A0A317XXH4">
    <property type="interactions" value="145"/>
</dbReference>
<evidence type="ECO:0000256" key="11">
    <source>
        <dbReference type="ARBA" id="ARBA00022786"/>
    </source>
</evidence>
<evidence type="ECO:0000256" key="12">
    <source>
        <dbReference type="ARBA" id="ARBA00022833"/>
    </source>
</evidence>
<dbReference type="PROSITE" id="PS00518">
    <property type="entry name" value="ZF_RING_1"/>
    <property type="match status" value="1"/>
</dbReference>
<dbReference type="PANTHER" id="PTHR14134:SF2">
    <property type="entry name" value="E3 UBIQUITIN-PROTEIN LIGASE RAD18"/>
    <property type="match status" value="1"/>
</dbReference>
<comment type="similarity">
    <text evidence="4">Belongs to the RAD18 family.</text>
</comment>
<evidence type="ECO:0000256" key="1">
    <source>
        <dbReference type="ARBA" id="ARBA00000900"/>
    </source>
</evidence>
<feature type="region of interest" description="Disordered" evidence="18">
    <location>
        <begin position="109"/>
        <end position="254"/>
    </location>
</feature>
<dbReference type="GO" id="GO:0097505">
    <property type="term" value="C:Rad6-Rad18 complex"/>
    <property type="evidence" value="ECO:0007669"/>
    <property type="project" value="TreeGrafter"/>
</dbReference>
<dbReference type="InterPro" id="IPR017907">
    <property type="entry name" value="Znf_RING_CS"/>
</dbReference>
<feature type="region of interest" description="Disordered" evidence="18">
    <location>
        <begin position="451"/>
        <end position="510"/>
    </location>
</feature>
<feature type="compositionally biased region" description="Basic and acidic residues" evidence="18">
    <location>
        <begin position="451"/>
        <end position="464"/>
    </location>
</feature>
<dbReference type="GO" id="GO:0008270">
    <property type="term" value="F:zinc ion binding"/>
    <property type="evidence" value="ECO:0007669"/>
    <property type="project" value="UniProtKB-KW"/>
</dbReference>
<dbReference type="InterPro" id="IPR013083">
    <property type="entry name" value="Znf_RING/FYVE/PHD"/>
</dbReference>
<feature type="compositionally biased region" description="Basic and acidic residues" evidence="18">
    <location>
        <begin position="136"/>
        <end position="149"/>
    </location>
</feature>
<dbReference type="GO" id="GO:0061630">
    <property type="term" value="F:ubiquitin protein ligase activity"/>
    <property type="evidence" value="ECO:0007669"/>
    <property type="project" value="UniProtKB-EC"/>
</dbReference>
<feature type="compositionally biased region" description="Polar residues" evidence="18">
    <location>
        <begin position="301"/>
        <end position="313"/>
    </location>
</feature>
<evidence type="ECO:0000256" key="14">
    <source>
        <dbReference type="ARBA" id="ARBA00023204"/>
    </source>
</evidence>
<dbReference type="UniPathway" id="UPA00143"/>
<dbReference type="PROSITE" id="PS50800">
    <property type="entry name" value="SAP"/>
    <property type="match status" value="1"/>
</dbReference>
<evidence type="ECO:0000259" key="19">
    <source>
        <dbReference type="PROSITE" id="PS50089"/>
    </source>
</evidence>
<dbReference type="Proteomes" id="UP000246740">
    <property type="component" value="Unassembled WGS sequence"/>
</dbReference>
<evidence type="ECO:0000313" key="22">
    <source>
        <dbReference type="Proteomes" id="UP000246740"/>
    </source>
</evidence>
<dbReference type="InterPro" id="IPR018957">
    <property type="entry name" value="Znf_C3HC4_RING-type"/>
</dbReference>
<dbReference type="GO" id="GO:0006281">
    <property type="term" value="P:DNA repair"/>
    <property type="evidence" value="ECO:0007669"/>
    <property type="project" value="UniProtKB-KW"/>
</dbReference>
<dbReference type="InParanoid" id="A0A317XXH4"/>
<dbReference type="Gene3D" id="3.30.160.60">
    <property type="entry name" value="Classic Zinc Finger"/>
    <property type="match status" value="1"/>
</dbReference>
<feature type="compositionally biased region" description="Polar residues" evidence="18">
    <location>
        <begin position="110"/>
        <end position="126"/>
    </location>
</feature>
<dbReference type="GO" id="GO:0006301">
    <property type="term" value="P:DNA damage tolerance"/>
    <property type="evidence" value="ECO:0007669"/>
    <property type="project" value="InterPro"/>
</dbReference>
<evidence type="ECO:0000256" key="7">
    <source>
        <dbReference type="ARBA" id="ARBA00022679"/>
    </source>
</evidence>
<feature type="compositionally biased region" description="Low complexity" evidence="18">
    <location>
        <begin position="314"/>
        <end position="333"/>
    </location>
</feature>
<evidence type="ECO:0000256" key="5">
    <source>
        <dbReference type="ARBA" id="ARBA00012483"/>
    </source>
</evidence>
<dbReference type="Pfam" id="PF00097">
    <property type="entry name" value="zf-C3HC4"/>
    <property type="match status" value="1"/>
</dbReference>
<dbReference type="EMBL" id="KZ819189">
    <property type="protein sequence ID" value="PWZ02039.1"/>
    <property type="molecule type" value="Genomic_DNA"/>
</dbReference>
<keyword evidence="9" id="KW-0227">DNA damage</keyword>
<dbReference type="SMART" id="SM00734">
    <property type="entry name" value="ZnF_Rad18"/>
    <property type="match status" value="1"/>
</dbReference>
<keyword evidence="11" id="KW-0833">Ubl conjugation pathway</keyword>
<comment type="catalytic activity">
    <reaction evidence="1">
        <text>S-ubiquitinyl-[E2 ubiquitin-conjugating enzyme]-L-cysteine + [acceptor protein]-L-lysine = [E2 ubiquitin-conjugating enzyme]-L-cysteine + N(6)-ubiquitinyl-[acceptor protein]-L-lysine.</text>
        <dbReference type="EC" id="2.3.2.27"/>
    </reaction>
</comment>
<evidence type="ECO:0000256" key="9">
    <source>
        <dbReference type="ARBA" id="ARBA00022763"/>
    </source>
</evidence>
<evidence type="ECO:0000256" key="8">
    <source>
        <dbReference type="ARBA" id="ARBA00022723"/>
    </source>
</evidence>
<dbReference type="PROSITE" id="PS50089">
    <property type="entry name" value="ZF_RING_2"/>
    <property type="match status" value="1"/>
</dbReference>